<gene>
    <name evidence="4" type="ORF">NIES23_29800</name>
</gene>
<protein>
    <submittedName>
        <fullName evidence="4">NADH-dependent butanol dehydrogenase</fullName>
    </submittedName>
</protein>
<dbReference type="InterPro" id="IPR056798">
    <property type="entry name" value="ADH_Fe_C"/>
</dbReference>
<proteinExistence type="predicted"/>
<dbReference type="GO" id="GO:0008106">
    <property type="term" value="F:alcohol dehydrogenase (NADP+) activity"/>
    <property type="evidence" value="ECO:0007669"/>
    <property type="project" value="TreeGrafter"/>
</dbReference>
<dbReference type="GO" id="GO:0005829">
    <property type="term" value="C:cytosol"/>
    <property type="evidence" value="ECO:0007669"/>
    <property type="project" value="TreeGrafter"/>
</dbReference>
<dbReference type="AlphaFoldDB" id="A0A1Z4KMJ1"/>
<dbReference type="CDD" id="cd08187">
    <property type="entry name" value="BDH"/>
    <property type="match status" value="1"/>
</dbReference>
<dbReference type="PANTHER" id="PTHR43633:SF1">
    <property type="entry name" value="ALCOHOL DEHYDROGENASE YQHD"/>
    <property type="match status" value="1"/>
</dbReference>
<evidence type="ECO:0000259" key="3">
    <source>
        <dbReference type="Pfam" id="PF25137"/>
    </source>
</evidence>
<dbReference type="SUPFAM" id="SSF56796">
    <property type="entry name" value="Dehydroquinate synthase-like"/>
    <property type="match status" value="1"/>
</dbReference>
<keyword evidence="1" id="KW-0560">Oxidoreductase</keyword>
<evidence type="ECO:0000313" key="4">
    <source>
        <dbReference type="EMBL" id="BAY70179.1"/>
    </source>
</evidence>
<name>A0A1Z4KMJ1_ANAVA</name>
<dbReference type="Gene3D" id="1.20.1090.10">
    <property type="entry name" value="Dehydroquinate synthase-like - alpha domain"/>
    <property type="match status" value="1"/>
</dbReference>
<dbReference type="PANTHER" id="PTHR43633">
    <property type="entry name" value="ALCOHOL DEHYDROGENASE YQHD"/>
    <property type="match status" value="1"/>
</dbReference>
<dbReference type="InterPro" id="IPR001670">
    <property type="entry name" value="ADH_Fe/GldA"/>
</dbReference>
<dbReference type="Gene3D" id="3.40.50.1970">
    <property type="match status" value="1"/>
</dbReference>
<feature type="domain" description="Alcohol dehydrogenase iron-type/glycerol dehydrogenase GldA" evidence="2">
    <location>
        <begin position="34"/>
        <end position="199"/>
    </location>
</feature>
<evidence type="ECO:0000313" key="5">
    <source>
        <dbReference type="Proteomes" id="UP000217507"/>
    </source>
</evidence>
<dbReference type="GO" id="GO:0046872">
    <property type="term" value="F:metal ion binding"/>
    <property type="evidence" value="ECO:0007669"/>
    <property type="project" value="InterPro"/>
</dbReference>
<accession>A0A1Z4KMJ1</accession>
<dbReference type="FunFam" id="3.40.50.1970:FF:000003">
    <property type="entry name" value="Alcohol dehydrogenase, iron-containing"/>
    <property type="match status" value="1"/>
</dbReference>
<organism evidence="4 5">
    <name type="scientific">Trichormus variabilis NIES-23</name>
    <dbReference type="NCBI Taxonomy" id="1973479"/>
    <lineage>
        <taxon>Bacteria</taxon>
        <taxon>Bacillati</taxon>
        <taxon>Cyanobacteriota</taxon>
        <taxon>Cyanophyceae</taxon>
        <taxon>Nostocales</taxon>
        <taxon>Nostocaceae</taxon>
        <taxon>Trichormus</taxon>
    </lineage>
</organism>
<evidence type="ECO:0000259" key="2">
    <source>
        <dbReference type="Pfam" id="PF00465"/>
    </source>
</evidence>
<feature type="domain" description="Fe-containing alcohol dehydrogenase-like C-terminal" evidence="3">
    <location>
        <begin position="214"/>
        <end position="383"/>
    </location>
</feature>
<dbReference type="GO" id="GO:1990362">
    <property type="term" value="F:butanol dehydrogenase (NAD+) activity"/>
    <property type="evidence" value="ECO:0007669"/>
    <property type="project" value="InterPro"/>
</dbReference>
<dbReference type="Proteomes" id="UP000217507">
    <property type="component" value="Chromosome"/>
</dbReference>
<dbReference type="Pfam" id="PF25137">
    <property type="entry name" value="ADH_Fe_C"/>
    <property type="match status" value="1"/>
</dbReference>
<dbReference type="InterPro" id="IPR018211">
    <property type="entry name" value="ADH_Fe_CS"/>
</dbReference>
<dbReference type="EMBL" id="AP018216">
    <property type="protein sequence ID" value="BAY70179.1"/>
    <property type="molecule type" value="Genomic_DNA"/>
</dbReference>
<dbReference type="InterPro" id="IPR044731">
    <property type="entry name" value="BDH-like"/>
</dbReference>
<dbReference type="GO" id="GO:1990002">
    <property type="term" value="F:methylglyoxal reductase (NADPH) (acetol producing) activity"/>
    <property type="evidence" value="ECO:0007669"/>
    <property type="project" value="TreeGrafter"/>
</dbReference>
<sequence length="409" mass="44658">MGTGAEIVKLITILKAKFYSLVSTFMENFVFYNPVKILFGKGQIANIAAEIPTDAKILITYGGGSIKANGVYDQVKSALAGRKIFEFGGIEPNPHLETLLKAVELIRQEGIDFLLAVGGGSVVDGTKFIAAAVPFVGDPWDILAKQAPVTAAVPFGAVLTLPATGSEMNTNSVVTKWETKEKLFFASPLVFPRFSVLDPETTFSLPPRQIGNGIVDAYTHVMEQYLTYPVNAPLQDRWAESILKTLIEEGPKTLANPTDYDARANLVWAATLALNGLIGAGVPQDWATHMIGHELTALHGLDHAQTLAIVLPSTLSIRRDRKWQKLLQYAERVWNIVDGSEEYRVNEAIAKTRNFFESVGVRTRLSDYGVGLETIPLVVENLQKHGLAILGEQKDVDSQVVEQILTLSA</sequence>
<dbReference type="Pfam" id="PF00465">
    <property type="entry name" value="Fe-ADH"/>
    <property type="match status" value="1"/>
</dbReference>
<reference evidence="4 5" key="1">
    <citation type="submission" date="2017-06" db="EMBL/GenBank/DDBJ databases">
        <title>Genome sequencing of cyanobaciteial culture collection at National Institute for Environmental Studies (NIES).</title>
        <authorList>
            <person name="Hirose Y."/>
            <person name="Shimura Y."/>
            <person name="Fujisawa T."/>
            <person name="Nakamura Y."/>
            <person name="Kawachi M."/>
        </authorList>
    </citation>
    <scope>NUCLEOTIDE SEQUENCE [LARGE SCALE GENOMIC DNA]</scope>
    <source>
        <strain evidence="4 5">NIES-23</strain>
    </source>
</reference>
<dbReference type="PROSITE" id="PS00060">
    <property type="entry name" value="ADH_IRON_2"/>
    <property type="match status" value="1"/>
</dbReference>
<evidence type="ECO:0000256" key="1">
    <source>
        <dbReference type="ARBA" id="ARBA00023002"/>
    </source>
</evidence>